<dbReference type="SUPFAM" id="SSF46785">
    <property type="entry name" value="Winged helix' DNA-binding domain"/>
    <property type="match status" value="1"/>
</dbReference>
<name>A0ABW0KVE1_9BACT</name>
<dbReference type="Pfam" id="PF09339">
    <property type="entry name" value="HTH_IclR"/>
    <property type="match status" value="1"/>
</dbReference>
<dbReference type="SUPFAM" id="SSF55781">
    <property type="entry name" value="GAF domain-like"/>
    <property type="match status" value="1"/>
</dbReference>
<dbReference type="InterPro" id="IPR005471">
    <property type="entry name" value="Tscrpt_reg_IclR_N"/>
</dbReference>
<evidence type="ECO:0000256" key="2">
    <source>
        <dbReference type="ARBA" id="ARBA00023125"/>
    </source>
</evidence>
<gene>
    <name evidence="6" type="ORF">ACFQDI_21590</name>
</gene>
<dbReference type="InterPro" id="IPR036388">
    <property type="entry name" value="WH-like_DNA-bd_sf"/>
</dbReference>
<evidence type="ECO:0000313" key="7">
    <source>
        <dbReference type="Proteomes" id="UP001596052"/>
    </source>
</evidence>
<feature type="domain" description="IclR-ED" evidence="5">
    <location>
        <begin position="78"/>
        <end position="261"/>
    </location>
</feature>
<dbReference type="Gene3D" id="1.10.10.10">
    <property type="entry name" value="Winged helix-like DNA-binding domain superfamily/Winged helix DNA-binding domain"/>
    <property type="match status" value="1"/>
</dbReference>
<dbReference type="Pfam" id="PF01614">
    <property type="entry name" value="IclR_C"/>
    <property type="match status" value="1"/>
</dbReference>
<dbReference type="InterPro" id="IPR036390">
    <property type="entry name" value="WH_DNA-bd_sf"/>
</dbReference>
<evidence type="ECO:0000259" key="5">
    <source>
        <dbReference type="PROSITE" id="PS51078"/>
    </source>
</evidence>
<dbReference type="InterPro" id="IPR050707">
    <property type="entry name" value="HTH_MetabolicPath_Reg"/>
</dbReference>
<dbReference type="PROSITE" id="PS51077">
    <property type="entry name" value="HTH_ICLR"/>
    <property type="match status" value="1"/>
</dbReference>
<dbReference type="InterPro" id="IPR029016">
    <property type="entry name" value="GAF-like_dom_sf"/>
</dbReference>
<evidence type="ECO:0000259" key="4">
    <source>
        <dbReference type="PROSITE" id="PS51077"/>
    </source>
</evidence>
<reference evidence="7" key="1">
    <citation type="journal article" date="2019" name="Int. J. Syst. Evol. Microbiol.">
        <title>The Global Catalogue of Microorganisms (GCM) 10K type strain sequencing project: providing services to taxonomists for standard genome sequencing and annotation.</title>
        <authorList>
            <consortium name="The Broad Institute Genomics Platform"/>
            <consortium name="The Broad Institute Genome Sequencing Center for Infectious Disease"/>
            <person name="Wu L."/>
            <person name="Ma J."/>
        </authorList>
    </citation>
    <scope>NUCLEOTIDE SEQUENCE [LARGE SCALE GENOMIC DNA]</scope>
    <source>
        <strain evidence="7">CGMCC 4.1469</strain>
    </source>
</reference>
<sequence>MLKEAAIPLTDDTLAPGTERTLAILELLGRHRAGLSLTEIARELDLPVNSVFRITGTLHNRGYLQRREDDKRFVLTNKLFDLSRPQVREKSLVVCALESLKWLRDETGETTQILASVNHKMTVLEQCISSQPIKVSSTVGLQVPMYSCAPGKAVLAHLPPAELDQFFAAVQLKQYTPTTLATRELLEADLTKTRKRGYSTDIAEGLEGIHCVAAAILDEYRYPVAAITVMSPSFRLKRDQFEKAGRLCIEAAANITQRLLA</sequence>
<dbReference type="InterPro" id="IPR014757">
    <property type="entry name" value="Tscrpt_reg_IclR_C"/>
</dbReference>
<dbReference type="Proteomes" id="UP001596052">
    <property type="component" value="Unassembled WGS sequence"/>
</dbReference>
<feature type="domain" description="HTH iclR-type" evidence="4">
    <location>
        <begin position="15"/>
        <end position="77"/>
    </location>
</feature>
<accession>A0ABW0KVE1</accession>
<organism evidence="6 7">
    <name type="scientific">Prosthecobacter fluviatilis</name>
    <dbReference type="NCBI Taxonomy" id="445931"/>
    <lineage>
        <taxon>Bacteria</taxon>
        <taxon>Pseudomonadati</taxon>
        <taxon>Verrucomicrobiota</taxon>
        <taxon>Verrucomicrobiia</taxon>
        <taxon>Verrucomicrobiales</taxon>
        <taxon>Verrucomicrobiaceae</taxon>
        <taxon>Prosthecobacter</taxon>
    </lineage>
</organism>
<protein>
    <submittedName>
        <fullName evidence="6">IclR family transcriptional regulator</fullName>
    </submittedName>
</protein>
<dbReference type="RefSeq" id="WP_377170817.1">
    <property type="nucleotide sequence ID" value="NZ_JBHSMQ010000010.1"/>
</dbReference>
<comment type="caution">
    <text evidence="6">The sequence shown here is derived from an EMBL/GenBank/DDBJ whole genome shotgun (WGS) entry which is preliminary data.</text>
</comment>
<keyword evidence="7" id="KW-1185">Reference proteome</keyword>
<dbReference type="Gene3D" id="3.30.450.40">
    <property type="match status" value="1"/>
</dbReference>
<dbReference type="PANTHER" id="PTHR30136">
    <property type="entry name" value="HELIX-TURN-HELIX TRANSCRIPTIONAL REGULATOR, ICLR FAMILY"/>
    <property type="match status" value="1"/>
</dbReference>
<dbReference type="SMART" id="SM00346">
    <property type="entry name" value="HTH_ICLR"/>
    <property type="match status" value="1"/>
</dbReference>
<dbReference type="PANTHER" id="PTHR30136:SF24">
    <property type="entry name" value="HTH-TYPE TRANSCRIPTIONAL REPRESSOR ALLR"/>
    <property type="match status" value="1"/>
</dbReference>
<evidence type="ECO:0000256" key="1">
    <source>
        <dbReference type="ARBA" id="ARBA00023015"/>
    </source>
</evidence>
<evidence type="ECO:0000256" key="3">
    <source>
        <dbReference type="ARBA" id="ARBA00023163"/>
    </source>
</evidence>
<keyword evidence="1" id="KW-0805">Transcription regulation</keyword>
<keyword evidence="3" id="KW-0804">Transcription</keyword>
<dbReference type="PROSITE" id="PS51078">
    <property type="entry name" value="ICLR_ED"/>
    <property type="match status" value="1"/>
</dbReference>
<proteinExistence type="predicted"/>
<keyword evidence="2" id="KW-0238">DNA-binding</keyword>
<dbReference type="EMBL" id="JBHSMQ010000010">
    <property type="protein sequence ID" value="MFC5457475.1"/>
    <property type="molecule type" value="Genomic_DNA"/>
</dbReference>
<evidence type="ECO:0000313" key="6">
    <source>
        <dbReference type="EMBL" id="MFC5457475.1"/>
    </source>
</evidence>